<dbReference type="SUPFAM" id="SSF81296">
    <property type="entry name" value="E set domains"/>
    <property type="match status" value="2"/>
</dbReference>
<dbReference type="InterPro" id="IPR013783">
    <property type="entry name" value="Ig-like_fold"/>
</dbReference>
<organism evidence="4 5">
    <name type="scientific">Flammeovirga agarivorans</name>
    <dbReference type="NCBI Taxonomy" id="2726742"/>
    <lineage>
        <taxon>Bacteria</taxon>
        <taxon>Pseudomonadati</taxon>
        <taxon>Bacteroidota</taxon>
        <taxon>Cytophagia</taxon>
        <taxon>Cytophagales</taxon>
        <taxon>Flammeovirgaceae</taxon>
        <taxon>Flammeovirga</taxon>
    </lineage>
</organism>
<comment type="caution">
    <text evidence="4">The sequence shown here is derived from an EMBL/GenBank/DDBJ whole genome shotgun (WGS) entry which is preliminary data.</text>
</comment>
<name>A0A7X8XYD0_9BACT</name>
<dbReference type="SMART" id="SM00642">
    <property type="entry name" value="Aamy"/>
    <property type="match status" value="1"/>
</dbReference>
<keyword evidence="5" id="KW-1185">Reference proteome</keyword>
<dbReference type="SUPFAM" id="SSF51445">
    <property type="entry name" value="(Trans)glycosidases"/>
    <property type="match status" value="1"/>
</dbReference>
<dbReference type="GO" id="GO:0005975">
    <property type="term" value="P:carbohydrate metabolic process"/>
    <property type="evidence" value="ECO:0007669"/>
    <property type="project" value="InterPro"/>
</dbReference>
<dbReference type="InterPro" id="IPR004193">
    <property type="entry name" value="Glyco_hydro_13_N"/>
</dbReference>
<keyword evidence="2" id="KW-0732">Signal</keyword>
<dbReference type="Gene3D" id="3.20.20.80">
    <property type="entry name" value="Glycosidases"/>
    <property type="match status" value="1"/>
</dbReference>
<sequence length="893" mass="101874">MKMDIRKVLLFTFLLISTVSFGQSFTGQQINQGYAIFSDDVTFIFDEKIYDKHPTQVTVTGSFRGWSSDMDDSQWQLKKIGGQWILTLNNKDFEVISPQAEFKFRINDGEWLSPASVSPNQKGGNLVFMQDAVLPGLKAELKSENLIWADVVGDRPLNPSDYIITSAAGDTIKVAGVLPNGSTTTLITPETPLNKKRVYYLHIPSQELSALCSFDGWFRETFSTKELGANIDNGKTTVRLFAPRATMVKLYLYKGKDDKKAYETIEMKEDINGVWEAFFDKDLHGVWYDFTIHGHKDPGNLFYETTNVHVSDPYARVSDDTWGKCRIWHRTVPATPLAQGIPAMEDVIAYEVHVQDFTDNLPVDESIKGRLPAMHKAGLKNKKGEKIGFDYLVDLGINTVHLMPIQEYIHYPTDDWKASFKDDEYMISQGVSEENYQWGYRTSHAMAVETRYRSLGKEAGEERNEFRDLVQAFHDKDIAVIIDIVPNHTAENMDGNSWIFNFNGIDKQYYYRTKDLEHIGDYGNEVKTENRPMTQRWLIDQCQYYIKEFGIDGFRIDLAGQVDQQTLIALKNAIGEDKIVYGEPWIGSNDPEFEANPDWDWYKEDSPITFFQDDSRGAYKGPVFKLTDRATDRGWAGGKFDERAAVMRGLENSNKEDKTPNSGITYLDIHDNFALSDQFGGEKFDGRTSVDQDNYKIAVTLLYTSLGPIVTNGGSEIMRSKADAPLKEVVKTTNKGYKVYMHGYRDTYNHRTANQYKWETVGQMPKEGNTNDYKNMYKFWKGMNEFRLSEYGKVFRTGGEVAEGYYQFITPKEDNLLGYIVDNKVFVLLNSGEKEGSFNDITLPEGNWKLIANTNEVNIKKGVKDKKSMMKLKGGQTTSFTLPSTSLMIWVKQ</sequence>
<evidence type="ECO:0000256" key="2">
    <source>
        <dbReference type="SAM" id="SignalP"/>
    </source>
</evidence>
<dbReference type="EMBL" id="JABAIL010000009">
    <property type="protein sequence ID" value="NLR94099.1"/>
    <property type="molecule type" value="Genomic_DNA"/>
</dbReference>
<dbReference type="GO" id="GO:0004553">
    <property type="term" value="F:hydrolase activity, hydrolyzing O-glycosyl compounds"/>
    <property type="evidence" value="ECO:0007669"/>
    <property type="project" value="InterPro"/>
</dbReference>
<feature type="signal peptide" evidence="2">
    <location>
        <begin position="1"/>
        <end position="22"/>
    </location>
</feature>
<accession>A0A7X8XYD0</accession>
<evidence type="ECO:0000313" key="4">
    <source>
        <dbReference type="EMBL" id="NLR94099.1"/>
    </source>
</evidence>
<proteinExistence type="inferred from homology"/>
<evidence type="ECO:0000259" key="3">
    <source>
        <dbReference type="SMART" id="SM00642"/>
    </source>
</evidence>
<reference evidence="4 5" key="1">
    <citation type="submission" date="2020-04" db="EMBL/GenBank/DDBJ databases">
        <title>Flammeovirga sp. SR4, a novel species isolated from seawater.</title>
        <authorList>
            <person name="Wang X."/>
        </authorList>
    </citation>
    <scope>NUCLEOTIDE SEQUENCE [LARGE SCALE GENOMIC DNA]</scope>
    <source>
        <strain evidence="4 5">SR4</strain>
    </source>
</reference>
<dbReference type="Gene3D" id="2.60.40.10">
    <property type="entry name" value="Immunoglobulins"/>
    <property type="match status" value="2"/>
</dbReference>
<gene>
    <name evidence="4" type="ORF">HGP29_23050</name>
</gene>
<dbReference type="InterPro" id="IPR006047">
    <property type="entry name" value="GH13_cat_dom"/>
</dbReference>
<dbReference type="InterPro" id="IPR017853">
    <property type="entry name" value="GH"/>
</dbReference>
<dbReference type="AlphaFoldDB" id="A0A7X8XYD0"/>
<dbReference type="Pfam" id="PF02922">
    <property type="entry name" value="CBM_48"/>
    <property type="match status" value="1"/>
</dbReference>
<feature type="chain" id="PRO_5031396764" evidence="2">
    <location>
        <begin position="23"/>
        <end position="893"/>
    </location>
</feature>
<comment type="similarity">
    <text evidence="1">Belongs to the glycosyl hydrolase 13 family.</text>
</comment>
<dbReference type="PANTHER" id="PTHR43002">
    <property type="entry name" value="GLYCOGEN DEBRANCHING ENZYME"/>
    <property type="match status" value="1"/>
</dbReference>
<feature type="domain" description="Glycosyl hydrolase family 13 catalytic" evidence="3">
    <location>
        <begin position="351"/>
        <end position="787"/>
    </location>
</feature>
<evidence type="ECO:0000313" key="5">
    <source>
        <dbReference type="Proteomes" id="UP000585050"/>
    </source>
</evidence>
<protein>
    <submittedName>
        <fullName evidence="4">Pullulanase</fullName>
    </submittedName>
</protein>
<dbReference type="InterPro" id="IPR014756">
    <property type="entry name" value="Ig_E-set"/>
</dbReference>
<evidence type="ECO:0000256" key="1">
    <source>
        <dbReference type="ARBA" id="ARBA00008061"/>
    </source>
</evidence>
<dbReference type="Proteomes" id="UP000585050">
    <property type="component" value="Unassembled WGS sequence"/>
</dbReference>
<dbReference type="CDD" id="cd02860">
    <property type="entry name" value="E_set_Pullulanase"/>
    <property type="match status" value="1"/>
</dbReference>